<dbReference type="CDD" id="cd06170">
    <property type="entry name" value="LuxR_C_like"/>
    <property type="match status" value="1"/>
</dbReference>
<dbReference type="PANTHER" id="PTHR44688">
    <property type="entry name" value="DNA-BINDING TRANSCRIPTIONAL ACTIVATOR DEVR_DOSR"/>
    <property type="match status" value="1"/>
</dbReference>
<dbReference type="PROSITE" id="PS50043">
    <property type="entry name" value="HTH_LUXR_2"/>
    <property type="match status" value="1"/>
</dbReference>
<keyword evidence="3" id="KW-0804">Transcription</keyword>
<keyword evidence="1" id="KW-0805">Transcription regulation</keyword>
<accession>A0ABV9Q997</accession>
<gene>
    <name evidence="5" type="ORF">ACFO6X_02135</name>
</gene>
<dbReference type="PRINTS" id="PR00038">
    <property type="entry name" value="HTHLUXR"/>
</dbReference>
<dbReference type="SMART" id="SM00421">
    <property type="entry name" value="HTH_LUXR"/>
    <property type="match status" value="1"/>
</dbReference>
<dbReference type="Pfam" id="PF00196">
    <property type="entry name" value="GerE"/>
    <property type="match status" value="1"/>
</dbReference>
<sequence length="243" mass="27061">MHDVPYSQYEALLAAEHLDALQQQAQAIVARLGFGGFLYCSIKHRSKPKALPDICVLSSHAPALVQRYQTQHCHQYDPTALHIQQHPYPIAWGRHTFEGARAKAMYRFARQYGLRSGAVFPVSSAHVGLAHFSYACNQNIEQALPRILAAMPHGQLLATFVHQAASRLWHLQACTPPQHGITERERTCLRLAAQGLRDNQIAQQLGITPRTVLFHLGNARQKLGADNRAQMIAQAFALKVIAL</sequence>
<dbReference type="InterPro" id="IPR005143">
    <property type="entry name" value="TF_LuxR_autoind-bd_dom"/>
</dbReference>
<dbReference type="RefSeq" id="WP_382429580.1">
    <property type="nucleotide sequence ID" value="NZ_JBHSHJ010000001.1"/>
</dbReference>
<dbReference type="SUPFAM" id="SSF46894">
    <property type="entry name" value="C-terminal effector domain of the bipartite response regulators"/>
    <property type="match status" value="1"/>
</dbReference>
<dbReference type="SUPFAM" id="SSF75516">
    <property type="entry name" value="Pheromone-binding domain of LuxR-like quorum-sensing transcription factors"/>
    <property type="match status" value="1"/>
</dbReference>
<evidence type="ECO:0000313" key="6">
    <source>
        <dbReference type="Proteomes" id="UP001596001"/>
    </source>
</evidence>
<dbReference type="InterPro" id="IPR016032">
    <property type="entry name" value="Sig_transdc_resp-reg_C-effctor"/>
</dbReference>
<dbReference type="Gene3D" id="1.10.10.10">
    <property type="entry name" value="Winged helix-like DNA-binding domain superfamily/Winged helix DNA-binding domain"/>
    <property type="match status" value="1"/>
</dbReference>
<dbReference type="InterPro" id="IPR036693">
    <property type="entry name" value="TF_LuxR_autoind-bd_dom_sf"/>
</dbReference>
<dbReference type="InterPro" id="IPR000792">
    <property type="entry name" value="Tscrpt_reg_LuxR_C"/>
</dbReference>
<organism evidence="5 6">
    <name type="scientific">Giesbergeria sinuosa</name>
    <dbReference type="NCBI Taxonomy" id="80883"/>
    <lineage>
        <taxon>Bacteria</taxon>
        <taxon>Pseudomonadati</taxon>
        <taxon>Pseudomonadota</taxon>
        <taxon>Betaproteobacteria</taxon>
        <taxon>Burkholderiales</taxon>
        <taxon>Comamonadaceae</taxon>
        <taxon>Giesbergeria</taxon>
    </lineage>
</organism>
<evidence type="ECO:0000256" key="2">
    <source>
        <dbReference type="ARBA" id="ARBA00023125"/>
    </source>
</evidence>
<comment type="caution">
    <text evidence="5">The sequence shown here is derived from an EMBL/GenBank/DDBJ whole genome shotgun (WGS) entry which is preliminary data.</text>
</comment>
<dbReference type="Gene3D" id="3.30.450.80">
    <property type="entry name" value="Transcription factor LuxR-like, autoinducer-binding domain"/>
    <property type="match status" value="1"/>
</dbReference>
<reference evidence="6" key="1">
    <citation type="journal article" date="2019" name="Int. J. Syst. Evol. Microbiol.">
        <title>The Global Catalogue of Microorganisms (GCM) 10K type strain sequencing project: providing services to taxonomists for standard genome sequencing and annotation.</title>
        <authorList>
            <consortium name="The Broad Institute Genomics Platform"/>
            <consortium name="The Broad Institute Genome Sequencing Center for Infectious Disease"/>
            <person name="Wu L."/>
            <person name="Ma J."/>
        </authorList>
    </citation>
    <scope>NUCLEOTIDE SEQUENCE [LARGE SCALE GENOMIC DNA]</scope>
    <source>
        <strain evidence="6">CCUG 49452</strain>
    </source>
</reference>
<evidence type="ECO:0000313" key="5">
    <source>
        <dbReference type="EMBL" id="MFC4787795.1"/>
    </source>
</evidence>
<protein>
    <submittedName>
        <fullName evidence="5">Autoinducer binding domain-containing protein</fullName>
    </submittedName>
</protein>
<evidence type="ECO:0000256" key="3">
    <source>
        <dbReference type="ARBA" id="ARBA00023163"/>
    </source>
</evidence>
<dbReference type="Proteomes" id="UP001596001">
    <property type="component" value="Unassembled WGS sequence"/>
</dbReference>
<evidence type="ECO:0000256" key="1">
    <source>
        <dbReference type="ARBA" id="ARBA00023015"/>
    </source>
</evidence>
<dbReference type="Pfam" id="PF03472">
    <property type="entry name" value="Autoind_bind"/>
    <property type="match status" value="1"/>
</dbReference>
<dbReference type="PANTHER" id="PTHR44688:SF16">
    <property type="entry name" value="DNA-BINDING TRANSCRIPTIONAL ACTIVATOR DEVR_DOSR"/>
    <property type="match status" value="1"/>
</dbReference>
<feature type="domain" description="HTH luxR-type" evidence="4">
    <location>
        <begin position="173"/>
        <end position="239"/>
    </location>
</feature>
<keyword evidence="6" id="KW-1185">Reference proteome</keyword>
<name>A0ABV9Q997_9BURK</name>
<keyword evidence="2" id="KW-0238">DNA-binding</keyword>
<proteinExistence type="predicted"/>
<dbReference type="InterPro" id="IPR036388">
    <property type="entry name" value="WH-like_DNA-bd_sf"/>
</dbReference>
<evidence type="ECO:0000259" key="4">
    <source>
        <dbReference type="PROSITE" id="PS50043"/>
    </source>
</evidence>
<dbReference type="EMBL" id="JBHSHJ010000001">
    <property type="protein sequence ID" value="MFC4787795.1"/>
    <property type="molecule type" value="Genomic_DNA"/>
</dbReference>